<dbReference type="SUPFAM" id="SSF103473">
    <property type="entry name" value="MFS general substrate transporter"/>
    <property type="match status" value="1"/>
</dbReference>
<dbReference type="OrthoDB" id="5086884at2759"/>
<name>V6LWX1_9EUKA</name>
<evidence type="ECO:0000256" key="2">
    <source>
        <dbReference type="ARBA" id="ARBA00022448"/>
    </source>
</evidence>
<proteinExistence type="predicted"/>
<feature type="transmembrane region" description="Helical" evidence="6">
    <location>
        <begin position="148"/>
        <end position="168"/>
    </location>
</feature>
<evidence type="ECO:0000313" key="9">
    <source>
        <dbReference type="EMBL" id="KAH0577053.1"/>
    </source>
</evidence>
<feature type="transmembrane region" description="Helical" evidence="6">
    <location>
        <begin position="357"/>
        <end position="380"/>
    </location>
</feature>
<reference evidence="9" key="2">
    <citation type="submission" date="2020-12" db="EMBL/GenBank/DDBJ databases">
        <title>New Spironucleus salmonicida genome in near-complete chromosomes.</title>
        <authorList>
            <person name="Xu F."/>
            <person name="Kurt Z."/>
            <person name="Jimenez-Gonzalez A."/>
            <person name="Astvaldsson A."/>
            <person name="Andersson J.O."/>
            <person name="Svard S.G."/>
        </authorList>
    </citation>
    <scope>NUCLEOTIDE SEQUENCE</scope>
    <source>
        <strain evidence="9">ATCC 50377</strain>
    </source>
</reference>
<dbReference type="Proteomes" id="UP000018208">
    <property type="component" value="Unassembled WGS sequence"/>
</dbReference>
<keyword evidence="4 6" id="KW-1133">Transmembrane helix</keyword>
<feature type="transmembrane region" description="Helical" evidence="6">
    <location>
        <begin position="230"/>
        <end position="250"/>
    </location>
</feature>
<comment type="subcellular location">
    <subcellularLocation>
        <location evidence="1">Membrane</location>
        <topology evidence="1">Multi-pass membrane protein</topology>
    </subcellularLocation>
</comment>
<feature type="transmembrane region" description="Helical" evidence="6">
    <location>
        <begin position="301"/>
        <end position="321"/>
    </location>
</feature>
<accession>V6LWX1</accession>
<sequence>MTKLPKSLSPGHGTILSIFPYFFVSLFASFVDSQAIVLALPSIQKELNIPASTAQWLMTIHYIATASCAIPLGRLGDRFGYVPVIAVLALLTAGFEIGFYFAKSFIELFCVRIFVGAFSSGQISNRNSMMRILPAHEKAHSFLQQGQTIVQLVGVITPIICGLLVQYTGYKNCYMISAVCYFVTFVLVLFYTNPKGQKTGRKNDLLGSVLIMVAVGVFCLSLTLLSYKQYWQSGVAFGASVVAAIVFYFVEKKHSNPIIPIFLMKNPVTHIVLTNINTYIINAGLGYILPQFLSLRGIESTMVSIIFAITGLFTFIFSMIIPIIQKKVLNRRLLLVLQLVSISLCVVLFFVSFNTIAVMTVFVLLQLTIQITSLVLYPLTMMSVPKRFSSQIGAIPTTGRTVGQSISYCLFSMVSQLVIENSQIPDLVERQIFGYQISFLLFIPFLAISTILIWFKIGMQENESHKKGFRQDKVRKLQVAEFADDQEEQQTDTCFQIATQDEKSELLGDDKR</sequence>
<protein>
    <submittedName>
        <fullName evidence="8">Major facilitator superfamily protein</fullName>
    </submittedName>
</protein>
<dbReference type="VEuPathDB" id="GiardiaDB:SS50377_20401"/>
<evidence type="ECO:0000313" key="10">
    <source>
        <dbReference type="Proteomes" id="UP000018208"/>
    </source>
</evidence>
<feature type="transmembrane region" description="Helical" evidence="6">
    <location>
        <begin position="205"/>
        <end position="224"/>
    </location>
</feature>
<dbReference type="EMBL" id="KI545997">
    <property type="protein sequence ID" value="EST48196.1"/>
    <property type="molecule type" value="Genomic_DNA"/>
</dbReference>
<keyword evidence="5 6" id="KW-0472">Membrane</keyword>
<dbReference type="Gene3D" id="1.20.1250.20">
    <property type="entry name" value="MFS general substrate transporter like domains"/>
    <property type="match status" value="2"/>
</dbReference>
<evidence type="ECO:0000313" key="8">
    <source>
        <dbReference type="EMBL" id="EST48196.1"/>
    </source>
</evidence>
<feature type="transmembrane region" description="Helical" evidence="6">
    <location>
        <begin position="20"/>
        <end position="41"/>
    </location>
</feature>
<dbReference type="PANTHER" id="PTHR42718:SF9">
    <property type="entry name" value="MAJOR FACILITATOR SUPERFAMILY MULTIDRUG TRANSPORTER MFSC"/>
    <property type="match status" value="1"/>
</dbReference>
<feature type="transmembrane region" description="Helical" evidence="6">
    <location>
        <begin position="79"/>
        <end position="102"/>
    </location>
</feature>
<evidence type="ECO:0000256" key="3">
    <source>
        <dbReference type="ARBA" id="ARBA00022692"/>
    </source>
</evidence>
<evidence type="ECO:0000256" key="1">
    <source>
        <dbReference type="ARBA" id="ARBA00004141"/>
    </source>
</evidence>
<evidence type="ECO:0000256" key="5">
    <source>
        <dbReference type="ARBA" id="ARBA00023136"/>
    </source>
</evidence>
<feature type="transmembrane region" description="Helical" evidence="6">
    <location>
        <begin position="271"/>
        <end position="289"/>
    </location>
</feature>
<dbReference type="InterPro" id="IPR011701">
    <property type="entry name" value="MFS"/>
</dbReference>
<dbReference type="EMBL" id="AUWU02000001">
    <property type="protein sequence ID" value="KAH0577053.1"/>
    <property type="molecule type" value="Genomic_DNA"/>
</dbReference>
<evidence type="ECO:0000256" key="4">
    <source>
        <dbReference type="ARBA" id="ARBA00022989"/>
    </source>
</evidence>
<dbReference type="GO" id="GO:0022857">
    <property type="term" value="F:transmembrane transporter activity"/>
    <property type="evidence" value="ECO:0007669"/>
    <property type="project" value="InterPro"/>
</dbReference>
<dbReference type="InterPro" id="IPR020846">
    <property type="entry name" value="MFS_dom"/>
</dbReference>
<keyword evidence="10" id="KW-1185">Reference proteome</keyword>
<feature type="transmembrane region" description="Helical" evidence="6">
    <location>
        <begin position="174"/>
        <end position="193"/>
    </location>
</feature>
<dbReference type="GO" id="GO:0016020">
    <property type="term" value="C:membrane"/>
    <property type="evidence" value="ECO:0007669"/>
    <property type="project" value="UniProtKB-SubCell"/>
</dbReference>
<dbReference type="PANTHER" id="PTHR42718">
    <property type="entry name" value="MAJOR FACILITATOR SUPERFAMILY MULTIDRUG TRANSPORTER MFSC"/>
    <property type="match status" value="1"/>
</dbReference>
<feature type="domain" description="Major facilitator superfamily (MFS) profile" evidence="7">
    <location>
        <begin position="18"/>
        <end position="461"/>
    </location>
</feature>
<dbReference type="AlphaFoldDB" id="V6LWX1"/>
<evidence type="ECO:0000259" key="7">
    <source>
        <dbReference type="PROSITE" id="PS50850"/>
    </source>
</evidence>
<dbReference type="PROSITE" id="PS50850">
    <property type="entry name" value="MFS"/>
    <property type="match status" value="1"/>
</dbReference>
<feature type="transmembrane region" description="Helical" evidence="6">
    <location>
        <begin position="439"/>
        <end position="457"/>
    </location>
</feature>
<gene>
    <name evidence="8" type="ORF">SS50377_11634</name>
    <name evidence="9" type="ORF">SS50377_20401</name>
</gene>
<reference evidence="8 9" key="1">
    <citation type="journal article" date="2014" name="PLoS Genet.">
        <title>The Genome of Spironucleus salmonicida Highlights a Fish Pathogen Adapted to Fluctuating Environments.</title>
        <authorList>
            <person name="Xu F."/>
            <person name="Jerlstrom-Hultqvist J."/>
            <person name="Einarsson E."/>
            <person name="Astvaldsson A."/>
            <person name="Svard S.G."/>
            <person name="Andersson J.O."/>
        </authorList>
    </citation>
    <scope>NUCLEOTIDE SEQUENCE</scope>
    <source>
        <strain evidence="9">ATCC 50377</strain>
    </source>
</reference>
<feature type="transmembrane region" description="Helical" evidence="6">
    <location>
        <begin position="333"/>
        <end position="351"/>
    </location>
</feature>
<keyword evidence="2" id="KW-0813">Transport</keyword>
<dbReference type="Pfam" id="PF07690">
    <property type="entry name" value="MFS_1"/>
    <property type="match status" value="1"/>
</dbReference>
<dbReference type="InterPro" id="IPR036259">
    <property type="entry name" value="MFS_trans_sf"/>
</dbReference>
<keyword evidence="3 6" id="KW-0812">Transmembrane</keyword>
<organism evidence="8">
    <name type="scientific">Spironucleus salmonicida</name>
    <dbReference type="NCBI Taxonomy" id="348837"/>
    <lineage>
        <taxon>Eukaryota</taxon>
        <taxon>Metamonada</taxon>
        <taxon>Diplomonadida</taxon>
        <taxon>Hexamitidae</taxon>
        <taxon>Hexamitinae</taxon>
        <taxon>Spironucleus</taxon>
    </lineage>
</organism>
<dbReference type="CDD" id="cd06174">
    <property type="entry name" value="MFS"/>
    <property type="match status" value="1"/>
</dbReference>
<evidence type="ECO:0000256" key="6">
    <source>
        <dbReference type="SAM" id="Phobius"/>
    </source>
</evidence>